<dbReference type="PROSITE" id="PS50848">
    <property type="entry name" value="START"/>
    <property type="match status" value="1"/>
</dbReference>
<comment type="subcellular location">
    <subcellularLocation>
        <location evidence="1">Nucleus</location>
    </subcellularLocation>
</comment>
<organism evidence="2">
    <name type="scientific">Aegilops tauschii</name>
    <name type="common">Tausch's goatgrass</name>
    <name type="synonym">Aegilops squarrosa</name>
    <dbReference type="NCBI Taxonomy" id="37682"/>
    <lineage>
        <taxon>Eukaryota</taxon>
        <taxon>Viridiplantae</taxon>
        <taxon>Streptophyta</taxon>
        <taxon>Embryophyta</taxon>
        <taxon>Tracheophyta</taxon>
        <taxon>Spermatophyta</taxon>
        <taxon>Magnoliopsida</taxon>
        <taxon>Liliopsida</taxon>
        <taxon>Poales</taxon>
        <taxon>Poaceae</taxon>
        <taxon>BOP clade</taxon>
        <taxon>Pooideae</taxon>
        <taxon>Triticodae</taxon>
        <taxon>Triticeae</taxon>
        <taxon>Triticinae</taxon>
        <taxon>Aegilops</taxon>
    </lineage>
</organism>
<dbReference type="PANTHER" id="PTHR19308:SF9">
    <property type="entry name" value="OS07G0185200 PROTEIN"/>
    <property type="match status" value="1"/>
</dbReference>
<dbReference type="InterPro" id="IPR051213">
    <property type="entry name" value="START_lipid_transfer"/>
</dbReference>
<evidence type="ECO:0000313" key="2">
    <source>
        <dbReference type="EnsemblPlants" id="EMT19449"/>
    </source>
</evidence>
<reference evidence="2" key="1">
    <citation type="submission" date="2015-06" db="UniProtKB">
        <authorList>
            <consortium name="EnsemblPlants"/>
        </authorList>
    </citation>
    <scope>IDENTIFICATION</scope>
</reference>
<evidence type="ECO:0000256" key="1">
    <source>
        <dbReference type="ARBA" id="ARBA00004123"/>
    </source>
</evidence>
<dbReference type="EnsemblPlants" id="EMT19449">
    <property type="protein sequence ID" value="EMT19449"/>
    <property type="gene ID" value="F775_07112"/>
</dbReference>
<dbReference type="InterPro" id="IPR002913">
    <property type="entry name" value="START_lipid-bd_dom"/>
</dbReference>
<proteinExistence type="predicted"/>
<dbReference type="PANTHER" id="PTHR19308">
    <property type="entry name" value="PHOSPHATIDYLCHOLINE TRANSFER PROTEIN"/>
    <property type="match status" value="1"/>
</dbReference>
<accession>R7WFW9</accession>
<sequence>MAGWYEEAAGLLLRRSALAEMAVDVLLCAVPIWAAVMIGLFIGWAWRPRWTGLIFLGFRSRLRLLYVPPGLGARRLWLACTALSAFSVAPQLLSSAFRRHGKYQRKDPSNDDTDACGDSGACANGRGERTSRIYLAVKHRAAFDLSIVLVGIGSGLRIYKLRERKSIFEVKHGIVTEKDLDHLVQLLDNKESGHTTWQHLMERTTSNMTYKAWRHEPEVGPIMHCSQTIFEDATPELVRDFFWDDDFRLKWDPMLVCFKILDEFPLNGTTIIHWIKKFPFFCSDREYIFGRRIWESGKAYYCVTKQGDSTVDDFYAESSAIWRQLVTLRTAGCGAFRVVLRRLAYVVLVYLRFPLCSLHAIQLRVCCTRSGAPPPLPTPPGGEGRSRTHCSYCNKDGHPESDCFTKKRHMRNKGCTCSYGTRASTSKSSAIVLTEQDIGIPYPSLPKKEKPRRVELYFSSWRIRPVQSPKKDGQQHMACEVTLFHYEDMGIPKDVAKVGVRHGMWGAVKKLQSGFRAYQLMRKSENILSRSAIMARVTTKTCIAGSDGSLDQGPFSTEQASTEDDNSRAVQHGFDWKWVVVGGAVAAVCVLNTGIVGKALLLGAARRQAKK</sequence>
<dbReference type="GO" id="GO:0005634">
    <property type="term" value="C:nucleus"/>
    <property type="evidence" value="ECO:0007669"/>
    <property type="project" value="UniProtKB-SubCell"/>
</dbReference>
<protein>
    <submittedName>
        <fullName evidence="2">Uncharacterized protein</fullName>
    </submittedName>
</protein>
<name>R7WFW9_AEGTA</name>
<dbReference type="AlphaFoldDB" id="R7WFW9"/>
<dbReference type="InterPro" id="IPR023393">
    <property type="entry name" value="START-like_dom_sf"/>
</dbReference>
<dbReference type="Gene3D" id="3.30.530.20">
    <property type="match status" value="2"/>
</dbReference>
<dbReference type="GO" id="GO:0005737">
    <property type="term" value="C:cytoplasm"/>
    <property type="evidence" value="ECO:0007669"/>
    <property type="project" value="UniProtKB-ARBA"/>
</dbReference>
<dbReference type="GO" id="GO:0008289">
    <property type="term" value="F:lipid binding"/>
    <property type="evidence" value="ECO:0007669"/>
    <property type="project" value="InterPro"/>
</dbReference>
<dbReference type="SUPFAM" id="SSF55961">
    <property type="entry name" value="Bet v1-like"/>
    <property type="match status" value="2"/>
</dbReference>